<gene>
    <name evidence="1" type="ORF">RchiOBHm_Chr1g0371911</name>
</gene>
<keyword evidence="2" id="KW-1185">Reference proteome</keyword>
<accession>A0A2P6SLM9</accession>
<evidence type="ECO:0000313" key="1">
    <source>
        <dbReference type="EMBL" id="PRQ59595.1"/>
    </source>
</evidence>
<evidence type="ECO:0000313" key="2">
    <source>
        <dbReference type="Proteomes" id="UP000238479"/>
    </source>
</evidence>
<comment type="caution">
    <text evidence="1">The sequence shown here is derived from an EMBL/GenBank/DDBJ whole genome shotgun (WGS) entry which is preliminary data.</text>
</comment>
<proteinExistence type="predicted"/>
<dbReference type="STRING" id="74649.A0A2P6SLM9"/>
<reference evidence="1 2" key="1">
    <citation type="journal article" date="2018" name="Nat. Genet.">
        <title>The Rosa genome provides new insights in the design of modern roses.</title>
        <authorList>
            <person name="Bendahmane M."/>
        </authorList>
    </citation>
    <scope>NUCLEOTIDE SEQUENCE [LARGE SCALE GENOMIC DNA]</scope>
    <source>
        <strain evidence="2">cv. Old Blush</strain>
    </source>
</reference>
<name>A0A2P6SLM9_ROSCH</name>
<dbReference type="Gene3D" id="3.40.220.10">
    <property type="entry name" value="Leucine Aminopeptidase, subunit E, domain 1"/>
    <property type="match status" value="1"/>
</dbReference>
<dbReference type="EMBL" id="PDCK01000039">
    <property type="protein sequence ID" value="PRQ59595.1"/>
    <property type="molecule type" value="Genomic_DNA"/>
</dbReference>
<organism evidence="1 2">
    <name type="scientific">Rosa chinensis</name>
    <name type="common">China rose</name>
    <dbReference type="NCBI Taxonomy" id="74649"/>
    <lineage>
        <taxon>Eukaryota</taxon>
        <taxon>Viridiplantae</taxon>
        <taxon>Streptophyta</taxon>
        <taxon>Embryophyta</taxon>
        <taxon>Tracheophyta</taxon>
        <taxon>Spermatophyta</taxon>
        <taxon>Magnoliopsida</taxon>
        <taxon>eudicotyledons</taxon>
        <taxon>Gunneridae</taxon>
        <taxon>Pentapetalae</taxon>
        <taxon>rosids</taxon>
        <taxon>fabids</taxon>
        <taxon>Rosales</taxon>
        <taxon>Rosaceae</taxon>
        <taxon>Rosoideae</taxon>
        <taxon>Rosoideae incertae sedis</taxon>
        <taxon>Rosa</taxon>
    </lineage>
</organism>
<dbReference type="InterPro" id="IPR043472">
    <property type="entry name" value="Macro_dom-like"/>
</dbReference>
<dbReference type="AlphaFoldDB" id="A0A2P6SLM9"/>
<protein>
    <submittedName>
        <fullName evidence="1">Uncharacterized protein</fullName>
    </submittedName>
</protein>
<dbReference type="Proteomes" id="UP000238479">
    <property type="component" value="Chromosome 1"/>
</dbReference>
<sequence length="61" mass="7168">MLRFLPYLVVRMGKYPYDEAAEVSLSTIKESVNDIKEVHFVHKSEVIYNVWLEKAKKLLKA</sequence>
<dbReference type="Gramene" id="PRQ59595">
    <property type="protein sequence ID" value="PRQ59595"/>
    <property type="gene ID" value="RchiOBHm_Chr1g0371911"/>
</dbReference>